<evidence type="ECO:0008006" key="3">
    <source>
        <dbReference type="Google" id="ProtNLM"/>
    </source>
</evidence>
<sequence>MADDFPITDDREPARVVVEMTEHVLRLAATWTGWDGRPYPIDGRIYTPNKAIRRVADHLVDHLAELEARLVGVESMRDHWHASASTTPADLAPFTAADLDEARSRLTRLAQIWAVRLNALTADQLDQSPGDGWSFRQLAFHVAGSAYYANAIGALPPAAAGASS</sequence>
<dbReference type="InterPro" id="IPR034660">
    <property type="entry name" value="DinB/YfiT-like"/>
</dbReference>
<comment type="caution">
    <text evidence="1">The sequence shown here is derived from an EMBL/GenBank/DDBJ whole genome shotgun (WGS) entry which is preliminary data.</text>
</comment>
<accession>A0A5M3VZH4</accession>
<dbReference type="AlphaFoldDB" id="A0A5M3VZH4"/>
<protein>
    <recommendedName>
        <fullName evidence="3">DinB-like domain-containing protein</fullName>
    </recommendedName>
</protein>
<dbReference type="OrthoDB" id="3780659at2"/>
<dbReference type="SUPFAM" id="SSF109854">
    <property type="entry name" value="DinB/YfiT-like putative metalloenzymes"/>
    <property type="match status" value="1"/>
</dbReference>
<proteinExistence type="predicted"/>
<reference evidence="1 2" key="1">
    <citation type="submission" date="2019-10" db="EMBL/GenBank/DDBJ databases">
        <title>Whole genome shotgun sequence of Acrocarpospora corrugata NBRC 13972.</title>
        <authorList>
            <person name="Ichikawa N."/>
            <person name="Kimura A."/>
            <person name="Kitahashi Y."/>
            <person name="Komaki H."/>
            <person name="Oguchi A."/>
        </authorList>
    </citation>
    <scope>NUCLEOTIDE SEQUENCE [LARGE SCALE GENOMIC DNA]</scope>
    <source>
        <strain evidence="1 2">NBRC 13972</strain>
    </source>
</reference>
<evidence type="ECO:0000313" key="1">
    <source>
        <dbReference type="EMBL" id="GER99757.1"/>
    </source>
</evidence>
<dbReference type="RefSeq" id="WP_155336133.1">
    <property type="nucleotide sequence ID" value="NZ_BAAABN010000020.1"/>
</dbReference>
<name>A0A5M3VZH4_9ACTN</name>
<evidence type="ECO:0000313" key="2">
    <source>
        <dbReference type="Proteomes" id="UP000334990"/>
    </source>
</evidence>
<gene>
    <name evidence="1" type="ORF">Acor_18210</name>
</gene>
<keyword evidence="2" id="KW-1185">Reference proteome</keyword>
<organism evidence="1 2">
    <name type="scientific">Acrocarpospora corrugata</name>
    <dbReference type="NCBI Taxonomy" id="35763"/>
    <lineage>
        <taxon>Bacteria</taxon>
        <taxon>Bacillati</taxon>
        <taxon>Actinomycetota</taxon>
        <taxon>Actinomycetes</taxon>
        <taxon>Streptosporangiales</taxon>
        <taxon>Streptosporangiaceae</taxon>
        <taxon>Acrocarpospora</taxon>
    </lineage>
</organism>
<dbReference type="EMBL" id="BLAD01000041">
    <property type="protein sequence ID" value="GER99757.1"/>
    <property type="molecule type" value="Genomic_DNA"/>
</dbReference>
<dbReference type="Proteomes" id="UP000334990">
    <property type="component" value="Unassembled WGS sequence"/>
</dbReference>